<dbReference type="InterPro" id="IPR056632">
    <property type="entry name" value="DUF7730"/>
</dbReference>
<dbReference type="Proteomes" id="UP001324427">
    <property type="component" value="Unassembled WGS sequence"/>
</dbReference>
<proteinExistence type="predicted"/>
<evidence type="ECO:0000259" key="1">
    <source>
        <dbReference type="Pfam" id="PF24864"/>
    </source>
</evidence>
<dbReference type="Pfam" id="PF24864">
    <property type="entry name" value="DUF7730"/>
    <property type="match status" value="1"/>
</dbReference>
<dbReference type="EMBL" id="JAVFHQ010000017">
    <property type="protein sequence ID" value="KAK4545837.1"/>
    <property type="molecule type" value="Genomic_DNA"/>
</dbReference>
<feature type="domain" description="DUF7730" evidence="1">
    <location>
        <begin position="9"/>
        <end position="116"/>
    </location>
</feature>
<gene>
    <name evidence="2" type="ORF">LTR36_002401</name>
</gene>
<name>A0AAV9JK43_9PEZI</name>
<reference evidence="2 3" key="1">
    <citation type="submission" date="2021-11" db="EMBL/GenBank/DDBJ databases">
        <title>Black yeast isolated from Biological Soil Crust.</title>
        <authorList>
            <person name="Kurbessoian T."/>
        </authorList>
    </citation>
    <scope>NUCLEOTIDE SEQUENCE [LARGE SCALE GENOMIC DNA]</scope>
    <source>
        <strain evidence="2 3">CCFEE 5522</strain>
    </source>
</reference>
<evidence type="ECO:0000313" key="3">
    <source>
        <dbReference type="Proteomes" id="UP001324427"/>
    </source>
</evidence>
<accession>A0AAV9JK43</accession>
<evidence type="ECO:0000313" key="2">
    <source>
        <dbReference type="EMBL" id="KAK4545837.1"/>
    </source>
</evidence>
<organism evidence="2 3">
    <name type="scientific">Oleoguttula mirabilis</name>
    <dbReference type="NCBI Taxonomy" id="1507867"/>
    <lineage>
        <taxon>Eukaryota</taxon>
        <taxon>Fungi</taxon>
        <taxon>Dikarya</taxon>
        <taxon>Ascomycota</taxon>
        <taxon>Pezizomycotina</taxon>
        <taxon>Dothideomycetes</taxon>
        <taxon>Dothideomycetidae</taxon>
        <taxon>Mycosphaerellales</taxon>
        <taxon>Teratosphaeriaceae</taxon>
        <taxon>Oleoguttula</taxon>
    </lineage>
</organism>
<sequence>MSHKSLFRLFFELPPELRNAIYNVHFAAHAKAGHMVVRAPAMNAPLQHSSNASIASIDCAEGSICTNTACTLRHPPADADPTNVLLVCKRMYVEAIGLFVESNTFLFQTPEDLLAFDFFAEASRQTLPEQHLGGTQAVLKGAVRSIILAGRNHDSLERSGTRTAGSTAQELLSIAGRTLPALQRIEIRLASSLPRRMNAARWYGLFGLDSPGPTASARLYTHLELFDIMGLVGVLRQHAQDYRRLTAVRVRDMEGDEMQQGIEEGEMREEAMRDGEHDTILRLLRRVQFALWRYALGARLEDLDLVNDAMGLAVMRERV</sequence>
<comment type="caution">
    <text evidence="2">The sequence shown here is derived from an EMBL/GenBank/DDBJ whole genome shotgun (WGS) entry which is preliminary data.</text>
</comment>
<keyword evidence="3" id="KW-1185">Reference proteome</keyword>
<dbReference type="InterPro" id="IPR038883">
    <property type="entry name" value="AN11006-like"/>
</dbReference>
<dbReference type="PANTHER" id="PTHR42085:SF2">
    <property type="entry name" value="F-BOX DOMAIN-CONTAINING PROTEIN"/>
    <property type="match status" value="1"/>
</dbReference>
<dbReference type="AlphaFoldDB" id="A0AAV9JK43"/>
<dbReference type="PANTHER" id="PTHR42085">
    <property type="entry name" value="F-BOX DOMAIN-CONTAINING PROTEIN"/>
    <property type="match status" value="1"/>
</dbReference>
<protein>
    <recommendedName>
        <fullName evidence="1">DUF7730 domain-containing protein</fullName>
    </recommendedName>
</protein>